<reference evidence="9" key="1">
    <citation type="submission" date="2018-06" db="EMBL/GenBank/DDBJ databases">
        <authorList>
            <person name="Zhirakovskaya E."/>
        </authorList>
    </citation>
    <scope>NUCLEOTIDE SEQUENCE</scope>
</reference>
<dbReference type="GO" id="GO:0019632">
    <property type="term" value="P:shikimate metabolic process"/>
    <property type="evidence" value="ECO:0007669"/>
    <property type="project" value="InterPro"/>
</dbReference>
<dbReference type="InterPro" id="IPR006151">
    <property type="entry name" value="Shikm_DH/Glu-tRNA_Rdtase"/>
</dbReference>
<keyword evidence="5" id="KW-0057">Aromatic amino acid biosynthesis</keyword>
<dbReference type="SUPFAM" id="SSF53223">
    <property type="entry name" value="Aminoacid dehydrogenase-like, N-terminal domain"/>
    <property type="match status" value="1"/>
</dbReference>
<keyword evidence="4 9" id="KW-0560">Oxidoreductase</keyword>
<dbReference type="GO" id="GO:0050661">
    <property type="term" value="F:NADP binding"/>
    <property type="evidence" value="ECO:0007669"/>
    <property type="project" value="InterPro"/>
</dbReference>
<evidence type="ECO:0000256" key="5">
    <source>
        <dbReference type="ARBA" id="ARBA00023141"/>
    </source>
</evidence>
<feature type="domain" description="Shikimate dehydrogenase substrate binding N-terminal" evidence="7">
    <location>
        <begin position="6"/>
        <end position="88"/>
    </location>
</feature>
<dbReference type="InterPro" id="IPR036291">
    <property type="entry name" value="NAD(P)-bd_dom_sf"/>
</dbReference>
<organism evidence="9">
    <name type="scientific">hydrothermal vent metagenome</name>
    <dbReference type="NCBI Taxonomy" id="652676"/>
    <lineage>
        <taxon>unclassified sequences</taxon>
        <taxon>metagenomes</taxon>
        <taxon>ecological metagenomes</taxon>
    </lineage>
</organism>
<dbReference type="Gene3D" id="3.40.50.10860">
    <property type="entry name" value="Leucine Dehydrogenase, chain A, domain 1"/>
    <property type="match status" value="1"/>
</dbReference>
<feature type="domain" description="SDH C-terminal" evidence="8">
    <location>
        <begin position="238"/>
        <end position="260"/>
    </location>
</feature>
<dbReference type="UniPathway" id="UPA00053">
    <property type="reaction ID" value="UER00087"/>
</dbReference>
<dbReference type="PANTHER" id="PTHR21089">
    <property type="entry name" value="SHIKIMATE DEHYDROGENASE"/>
    <property type="match status" value="1"/>
</dbReference>
<dbReference type="HAMAP" id="MF_00222">
    <property type="entry name" value="Shikimate_DH_AroE"/>
    <property type="match status" value="1"/>
</dbReference>
<dbReference type="Pfam" id="PF01488">
    <property type="entry name" value="Shikimate_DH"/>
    <property type="match status" value="1"/>
</dbReference>
<protein>
    <recommendedName>
        <fullName evidence="1">shikimate dehydrogenase (NADP(+))</fullName>
        <ecNumber evidence="1">1.1.1.25</ecNumber>
    </recommendedName>
</protein>
<dbReference type="InterPro" id="IPR022893">
    <property type="entry name" value="Shikimate_DH_fam"/>
</dbReference>
<dbReference type="GO" id="GO:0008652">
    <property type="term" value="P:amino acid biosynthetic process"/>
    <property type="evidence" value="ECO:0007669"/>
    <property type="project" value="UniProtKB-KW"/>
</dbReference>
<evidence type="ECO:0000259" key="6">
    <source>
        <dbReference type="Pfam" id="PF01488"/>
    </source>
</evidence>
<sequence>MRKACVIGWPIKHSRSPLIHGFWLKKYAITGSYEKRAVEPGDLESFLETLEIKGFSGCNVTIPHKEMVFNKVIVTDEVTRGIGAVNTVFVSEGKTYGLNTDGYGFLASLKESTTWQSENKTVSIIGAGGAARAIIATLIKDGIKAIYLFNRTMAKAQILAKEFGSVVKAKPLEKLEEFLDQTDLLINTTSLGMVGQPPLEISLQNLPSDSCVADIVYDPLETNLLKQAKANANRTVDGLGMLLHQAVPGFEKWFGIRPEVTKELRDLVVADLLKDKPE</sequence>
<dbReference type="GO" id="GO:0009073">
    <property type="term" value="P:aromatic amino acid family biosynthetic process"/>
    <property type="evidence" value="ECO:0007669"/>
    <property type="project" value="UniProtKB-KW"/>
</dbReference>
<dbReference type="Pfam" id="PF18317">
    <property type="entry name" value="SDH_C"/>
    <property type="match status" value="1"/>
</dbReference>
<evidence type="ECO:0000313" key="9">
    <source>
        <dbReference type="EMBL" id="VAV91830.1"/>
    </source>
</evidence>
<dbReference type="SUPFAM" id="SSF51735">
    <property type="entry name" value="NAD(P)-binding Rossmann-fold domains"/>
    <property type="match status" value="1"/>
</dbReference>
<dbReference type="NCBIfam" id="TIGR00507">
    <property type="entry name" value="aroE"/>
    <property type="match status" value="1"/>
</dbReference>
<evidence type="ECO:0000256" key="4">
    <source>
        <dbReference type="ARBA" id="ARBA00023002"/>
    </source>
</evidence>
<dbReference type="AlphaFoldDB" id="A0A3B0RFU7"/>
<dbReference type="InterPro" id="IPR011342">
    <property type="entry name" value="Shikimate_DH"/>
</dbReference>
<evidence type="ECO:0000259" key="7">
    <source>
        <dbReference type="Pfam" id="PF08501"/>
    </source>
</evidence>
<dbReference type="GO" id="GO:0004764">
    <property type="term" value="F:shikimate 3-dehydrogenase (NADP+) activity"/>
    <property type="evidence" value="ECO:0007669"/>
    <property type="project" value="UniProtKB-EC"/>
</dbReference>
<keyword evidence="2" id="KW-0028">Amino-acid biosynthesis</keyword>
<dbReference type="Gene3D" id="3.40.50.720">
    <property type="entry name" value="NAD(P)-binding Rossmann-like Domain"/>
    <property type="match status" value="1"/>
</dbReference>
<accession>A0A3B0RFU7</accession>
<dbReference type="GO" id="GO:0005829">
    <property type="term" value="C:cytosol"/>
    <property type="evidence" value="ECO:0007669"/>
    <property type="project" value="TreeGrafter"/>
</dbReference>
<dbReference type="InterPro" id="IPR046346">
    <property type="entry name" value="Aminoacid_DH-like_N_sf"/>
</dbReference>
<dbReference type="GO" id="GO:0009423">
    <property type="term" value="P:chorismate biosynthetic process"/>
    <property type="evidence" value="ECO:0007669"/>
    <property type="project" value="UniProtKB-UniPathway"/>
</dbReference>
<dbReference type="EC" id="1.1.1.25" evidence="1"/>
<dbReference type="EMBL" id="UOEC01000093">
    <property type="protein sequence ID" value="VAV91830.1"/>
    <property type="molecule type" value="Genomic_DNA"/>
</dbReference>
<gene>
    <name evidence="9" type="ORF">MNBD_ALPHA08-847</name>
</gene>
<dbReference type="FunFam" id="3.40.50.720:FF:000086">
    <property type="entry name" value="Quinate/shikimate dehydrogenase"/>
    <property type="match status" value="1"/>
</dbReference>
<evidence type="ECO:0000256" key="1">
    <source>
        <dbReference type="ARBA" id="ARBA00012962"/>
    </source>
</evidence>
<dbReference type="InterPro" id="IPR041121">
    <property type="entry name" value="SDH_C"/>
</dbReference>
<dbReference type="NCBIfam" id="NF001312">
    <property type="entry name" value="PRK00258.1-4"/>
    <property type="match status" value="1"/>
</dbReference>
<evidence type="ECO:0000259" key="8">
    <source>
        <dbReference type="Pfam" id="PF18317"/>
    </source>
</evidence>
<feature type="domain" description="Quinate/shikimate 5-dehydrogenase/glutamyl-tRNA reductase" evidence="6">
    <location>
        <begin position="116"/>
        <end position="190"/>
    </location>
</feature>
<name>A0A3B0RFU7_9ZZZZ</name>
<evidence type="ECO:0000256" key="3">
    <source>
        <dbReference type="ARBA" id="ARBA00022857"/>
    </source>
</evidence>
<evidence type="ECO:0000256" key="2">
    <source>
        <dbReference type="ARBA" id="ARBA00022605"/>
    </source>
</evidence>
<dbReference type="InterPro" id="IPR013708">
    <property type="entry name" value="Shikimate_DH-bd_N"/>
</dbReference>
<dbReference type="PANTHER" id="PTHR21089:SF1">
    <property type="entry name" value="BIFUNCTIONAL 3-DEHYDROQUINATE DEHYDRATASE_SHIKIMATE DEHYDROGENASE, CHLOROPLASTIC"/>
    <property type="match status" value="1"/>
</dbReference>
<dbReference type="Pfam" id="PF08501">
    <property type="entry name" value="Shikimate_dh_N"/>
    <property type="match status" value="1"/>
</dbReference>
<dbReference type="CDD" id="cd01065">
    <property type="entry name" value="NAD_bind_Shikimate_DH"/>
    <property type="match status" value="1"/>
</dbReference>
<keyword evidence="3" id="KW-0521">NADP</keyword>
<proteinExistence type="inferred from homology"/>